<dbReference type="InterPro" id="IPR050789">
    <property type="entry name" value="Diverse_Enzym_Activities"/>
</dbReference>
<gene>
    <name evidence="3" type="ORF">AVDCRST_MAG77-3304</name>
</gene>
<dbReference type="Gene3D" id="3.40.710.10">
    <property type="entry name" value="DD-peptidase/beta-lactamase superfamily"/>
    <property type="match status" value="1"/>
</dbReference>
<dbReference type="SUPFAM" id="SSF56601">
    <property type="entry name" value="beta-lactamase/transpeptidase-like"/>
    <property type="match status" value="1"/>
</dbReference>
<dbReference type="InterPro" id="IPR001466">
    <property type="entry name" value="Beta-lactam-related"/>
</dbReference>
<dbReference type="GO" id="GO:0016787">
    <property type="term" value="F:hydrolase activity"/>
    <property type="evidence" value="ECO:0007669"/>
    <property type="project" value="UniProtKB-KW"/>
</dbReference>
<sequence length="358" mass="38013">MTLLDRTFDLLQRSVDEGLVPGAVAAVGTGAGRLRAGCYGVAQQEPQSRPLKEDMLFDVASLTKVVVTTSLALLAIERGDLFLDQRLADVLPVFGGAGKDAVTVRQVMGHTAGLPPWRELTPGATKRASMLQALWDAPLDRPPGTAVVYSDVGFMALAEALVEIGGQSLDTLATRDLFEPLGMRDSLFSPGKRLQARCVSTEVVAERGGAVTGEVHDERAAQLGGVSGHAGLFSTLADLEKFARMWLGKGAADGTRVLSPASVAAAVRDQTRGIDPGARRGLGWVLQPNGFWPAADLVSPSGYSHTGFTGTSLVIDPERNLYAILLTNRVHPTRGGGSAERIRRLRARFHNAAWAELS</sequence>
<proteinExistence type="predicted"/>
<feature type="domain" description="Beta-lactamase-related" evidence="2">
    <location>
        <begin position="10"/>
        <end position="345"/>
    </location>
</feature>
<dbReference type="PANTHER" id="PTHR43283">
    <property type="entry name" value="BETA-LACTAMASE-RELATED"/>
    <property type="match status" value="1"/>
</dbReference>
<evidence type="ECO:0000313" key="3">
    <source>
        <dbReference type="EMBL" id="CAA9272618.1"/>
    </source>
</evidence>
<dbReference type="AlphaFoldDB" id="A0A6J4JA77"/>
<reference evidence="3" key="1">
    <citation type="submission" date="2020-02" db="EMBL/GenBank/DDBJ databases">
        <authorList>
            <person name="Meier V. D."/>
        </authorList>
    </citation>
    <scope>NUCLEOTIDE SEQUENCE</scope>
    <source>
        <strain evidence="3">AVDCRST_MAG77</strain>
    </source>
</reference>
<name>A0A6J4JA77_9CHLR</name>
<organism evidence="3">
    <name type="scientific">uncultured Chloroflexota bacterium</name>
    <dbReference type="NCBI Taxonomy" id="166587"/>
    <lineage>
        <taxon>Bacteria</taxon>
        <taxon>Bacillati</taxon>
        <taxon>Chloroflexota</taxon>
        <taxon>environmental samples</taxon>
    </lineage>
</organism>
<keyword evidence="1" id="KW-0378">Hydrolase</keyword>
<dbReference type="EMBL" id="CADCTC010000181">
    <property type="protein sequence ID" value="CAA9272618.1"/>
    <property type="molecule type" value="Genomic_DNA"/>
</dbReference>
<protein>
    <submittedName>
        <fullName evidence="3">Beta-lactamase class C-like and penicillin binding proteins (PBPs) superfamily</fullName>
    </submittedName>
</protein>
<evidence type="ECO:0000256" key="1">
    <source>
        <dbReference type="ARBA" id="ARBA00022801"/>
    </source>
</evidence>
<dbReference type="PANTHER" id="PTHR43283:SF11">
    <property type="entry name" value="BETA-LACTAMASE-RELATED DOMAIN-CONTAINING PROTEIN"/>
    <property type="match status" value="1"/>
</dbReference>
<dbReference type="InterPro" id="IPR012338">
    <property type="entry name" value="Beta-lactam/transpept-like"/>
</dbReference>
<accession>A0A6J4JA77</accession>
<dbReference type="Pfam" id="PF00144">
    <property type="entry name" value="Beta-lactamase"/>
    <property type="match status" value="1"/>
</dbReference>
<evidence type="ECO:0000259" key="2">
    <source>
        <dbReference type="Pfam" id="PF00144"/>
    </source>
</evidence>